<evidence type="ECO:0000313" key="5">
    <source>
        <dbReference type="Proteomes" id="UP000431264"/>
    </source>
</evidence>
<organism evidence="4 5">
    <name type="scientific">Flavobacterium profundi</name>
    <dbReference type="NCBI Taxonomy" id="1774945"/>
    <lineage>
        <taxon>Bacteria</taxon>
        <taxon>Pseudomonadati</taxon>
        <taxon>Bacteroidota</taxon>
        <taxon>Flavobacteriia</taxon>
        <taxon>Flavobacteriales</taxon>
        <taxon>Flavobacteriaceae</taxon>
        <taxon>Flavobacterium</taxon>
    </lineage>
</organism>
<dbReference type="OrthoDB" id="8870348at2"/>
<feature type="domain" description="AMP-dependent synthetase/ligase" evidence="3">
    <location>
        <begin position="60"/>
        <end position="205"/>
    </location>
</feature>
<reference evidence="5" key="1">
    <citation type="submission" date="2019-05" db="EMBL/GenBank/DDBJ databases">
        <title>Flavobacterium profundi sp. nov., isolated from a deep-sea seamount.</title>
        <authorList>
            <person name="Zhang D.-C."/>
        </authorList>
    </citation>
    <scope>NUCLEOTIDE SEQUENCE [LARGE SCALE GENOMIC DNA]</scope>
    <source>
        <strain evidence="5">TP390</strain>
    </source>
</reference>
<evidence type="ECO:0000256" key="2">
    <source>
        <dbReference type="ARBA" id="ARBA00022598"/>
    </source>
</evidence>
<dbReference type="RefSeq" id="WP_140999270.1">
    <property type="nucleotide sequence ID" value="NZ_VDCZ01000016.1"/>
</dbReference>
<dbReference type="Gene3D" id="3.40.50.12780">
    <property type="entry name" value="N-terminal domain of ligase-like"/>
    <property type="match status" value="1"/>
</dbReference>
<dbReference type="SUPFAM" id="SSF56801">
    <property type="entry name" value="Acetyl-CoA synthetase-like"/>
    <property type="match status" value="1"/>
</dbReference>
<accession>A0A6I4IVF6</accession>
<dbReference type="EMBL" id="WQLW01000016">
    <property type="protein sequence ID" value="MVO10851.1"/>
    <property type="molecule type" value="Genomic_DNA"/>
</dbReference>
<dbReference type="AlphaFoldDB" id="A0A6I4IVF6"/>
<dbReference type="PANTHER" id="PTHR43201:SF5">
    <property type="entry name" value="MEDIUM-CHAIN ACYL-COA LIGASE ACSF2, MITOCHONDRIAL"/>
    <property type="match status" value="1"/>
</dbReference>
<keyword evidence="5" id="KW-1185">Reference proteome</keyword>
<gene>
    <name evidence="4" type="ORF">GOQ30_16895</name>
</gene>
<dbReference type="PANTHER" id="PTHR43201">
    <property type="entry name" value="ACYL-COA SYNTHETASE"/>
    <property type="match status" value="1"/>
</dbReference>
<dbReference type="InterPro" id="IPR042099">
    <property type="entry name" value="ANL_N_sf"/>
</dbReference>
<dbReference type="InterPro" id="IPR000873">
    <property type="entry name" value="AMP-dep_synth/lig_dom"/>
</dbReference>
<protein>
    <submittedName>
        <fullName evidence="4">AMP-binding protein</fullName>
    </submittedName>
</protein>
<dbReference type="GO" id="GO:0031956">
    <property type="term" value="F:medium-chain fatty acid-CoA ligase activity"/>
    <property type="evidence" value="ECO:0007669"/>
    <property type="project" value="TreeGrafter"/>
</dbReference>
<name>A0A6I4IVF6_9FLAO</name>
<evidence type="ECO:0000313" key="4">
    <source>
        <dbReference type="EMBL" id="MVO10851.1"/>
    </source>
</evidence>
<keyword evidence="2" id="KW-0436">Ligase</keyword>
<sequence length="356" mass="40190">MEHTLVLDQLTHKNVHNQFKLNGYHLNYDDMCRVAYSFIKEGDEYEKHIGSFLLEWLDDDLYIEVETSGTTGIPKVIRLEKRAMIQSALATGDFFGLEPGNKALLCLSAKYIAGKMMLVRALILGLSLDITTVDGNPLAYNEEKYDFAAMVPLQVENSLDKLKQIKKIIIGGAPVSKSLVEKLNKKKINAFETYGMTETITHVAAKKVGEKAFKTLPNIIISKDERDCLVIEAPKIISEKIVTNDIVEILSENEFIWLGRFDSVINSGGVKLFPEQIEIKLQDVISERYFIASLPDEKLGQKVILVLEGVTKEVPLSVFEALDKFEKPKEIYFVSQFVVTKTGKLNRLQTLELIKQ</sequence>
<dbReference type="Pfam" id="PF00501">
    <property type="entry name" value="AMP-binding"/>
    <property type="match status" value="1"/>
</dbReference>
<proteinExistence type="inferred from homology"/>
<comment type="similarity">
    <text evidence="1">Belongs to the ATP-dependent AMP-binding enzyme family.</text>
</comment>
<comment type="caution">
    <text evidence="4">The sequence shown here is derived from an EMBL/GenBank/DDBJ whole genome shotgun (WGS) entry which is preliminary data.</text>
</comment>
<dbReference type="GO" id="GO:0006631">
    <property type="term" value="P:fatty acid metabolic process"/>
    <property type="evidence" value="ECO:0007669"/>
    <property type="project" value="TreeGrafter"/>
</dbReference>
<dbReference type="Proteomes" id="UP000431264">
    <property type="component" value="Unassembled WGS sequence"/>
</dbReference>
<evidence type="ECO:0000259" key="3">
    <source>
        <dbReference type="Pfam" id="PF00501"/>
    </source>
</evidence>
<dbReference type="InterPro" id="IPR045851">
    <property type="entry name" value="AMP-bd_C_sf"/>
</dbReference>
<evidence type="ECO:0000256" key="1">
    <source>
        <dbReference type="ARBA" id="ARBA00006432"/>
    </source>
</evidence>
<dbReference type="Gene3D" id="3.30.300.30">
    <property type="match status" value="1"/>
</dbReference>